<feature type="transmembrane region" description="Helical" evidence="1">
    <location>
        <begin position="83"/>
        <end position="100"/>
    </location>
</feature>
<feature type="transmembrane region" description="Helical" evidence="1">
    <location>
        <begin position="57"/>
        <end position="77"/>
    </location>
</feature>
<name>A0A1G5X202_9EURY</name>
<feature type="transmembrane region" description="Helical" evidence="1">
    <location>
        <begin position="161"/>
        <end position="182"/>
    </location>
</feature>
<protein>
    <submittedName>
        <fullName evidence="2">Uncharacterized protein</fullName>
    </submittedName>
</protein>
<keyword evidence="1" id="KW-1133">Transmembrane helix</keyword>
<feature type="transmembrane region" description="Helical" evidence="1">
    <location>
        <begin position="12"/>
        <end position="32"/>
    </location>
</feature>
<keyword evidence="1" id="KW-0812">Transmembrane</keyword>
<keyword evidence="1" id="KW-0472">Membrane</keyword>
<evidence type="ECO:0000313" key="2">
    <source>
        <dbReference type="EMBL" id="SDA64401.1"/>
    </source>
</evidence>
<organism evidence="2 3">
    <name type="scientific">Methanobrevibacter millerae</name>
    <dbReference type="NCBI Taxonomy" id="230361"/>
    <lineage>
        <taxon>Archaea</taxon>
        <taxon>Methanobacteriati</taxon>
        <taxon>Methanobacteriota</taxon>
        <taxon>Methanomada group</taxon>
        <taxon>Methanobacteria</taxon>
        <taxon>Methanobacteriales</taxon>
        <taxon>Methanobacteriaceae</taxon>
        <taxon>Methanobrevibacter</taxon>
    </lineage>
</organism>
<accession>A0A1G5X202</accession>
<sequence>MEIWAETLIQFAIIITVFLVLTFLGGFIHKILKNKYFNSINMNELLPEDEVHSLKQIFYLILMALCIVDIFYCFVGFEMEYNFYFAIFDIALSLYFAIMLDKSSAKNKFILLILIPFESMSYVPFDLGLILCLEIIHIIALAYFAKVNFDKFMEYTNSNGLGITIILLFVIIFSSFFITQYAEGVTALDSLLMISNEFTGNGYGVFGHSISGKLNSLLLVWGGYVISGVGAATLTATILNKRFNKRFAELEKLIEGDDE</sequence>
<reference evidence="2 3" key="1">
    <citation type="submission" date="2016-10" db="EMBL/GenBank/DDBJ databases">
        <authorList>
            <person name="Varghese N."/>
            <person name="Submissions S."/>
        </authorList>
    </citation>
    <scope>NUCLEOTIDE SEQUENCE [LARGE SCALE GENOMIC DNA]</scope>
    <source>
        <strain evidence="2 3">DSM 16643</strain>
    </source>
</reference>
<dbReference type="AlphaFoldDB" id="A0A1G5X202"/>
<dbReference type="Proteomes" id="UP000323439">
    <property type="component" value="Unassembled WGS sequence"/>
</dbReference>
<evidence type="ECO:0000313" key="3">
    <source>
        <dbReference type="Proteomes" id="UP000323439"/>
    </source>
</evidence>
<feature type="transmembrane region" description="Helical" evidence="1">
    <location>
        <begin position="128"/>
        <end position="149"/>
    </location>
</feature>
<dbReference type="EMBL" id="FMXB01000016">
    <property type="protein sequence ID" value="SDA64401.1"/>
    <property type="molecule type" value="Genomic_DNA"/>
</dbReference>
<keyword evidence="3" id="KW-1185">Reference proteome</keyword>
<evidence type="ECO:0000256" key="1">
    <source>
        <dbReference type="SAM" id="Phobius"/>
    </source>
</evidence>
<gene>
    <name evidence="2" type="ORF">SAMN02910315_01901</name>
</gene>
<proteinExistence type="predicted"/>
<feature type="transmembrane region" description="Helical" evidence="1">
    <location>
        <begin position="218"/>
        <end position="239"/>
    </location>
</feature>